<keyword evidence="12" id="KW-0328">Glycosyltransferase</keyword>
<dbReference type="NCBIfam" id="TIGR00443">
    <property type="entry name" value="hisZ_biosyn_reg"/>
    <property type="match status" value="1"/>
</dbReference>
<feature type="binding site" evidence="10">
    <location>
        <position position="128"/>
    </location>
    <ligand>
        <name>L-histidine</name>
        <dbReference type="ChEBI" id="CHEBI:57595"/>
    </ligand>
</feature>
<dbReference type="EMBL" id="JAJEQR010000007">
    <property type="protein sequence ID" value="MCC2230013.1"/>
    <property type="molecule type" value="Genomic_DNA"/>
</dbReference>
<dbReference type="GO" id="GO:0140096">
    <property type="term" value="F:catalytic activity, acting on a protein"/>
    <property type="evidence" value="ECO:0007669"/>
    <property type="project" value="UniProtKB-ARBA"/>
</dbReference>
<dbReference type="InterPro" id="IPR004516">
    <property type="entry name" value="HisRS/HisZ"/>
</dbReference>
<evidence type="ECO:0000256" key="6">
    <source>
        <dbReference type="ARBA" id="ARBA00022605"/>
    </source>
</evidence>
<dbReference type="GO" id="GO:0005737">
    <property type="term" value="C:cytoplasm"/>
    <property type="evidence" value="ECO:0007669"/>
    <property type="project" value="UniProtKB-SubCell"/>
</dbReference>
<keyword evidence="13" id="KW-1185">Reference proteome</keyword>
<gene>
    <name evidence="9 12" type="primary">hisZ</name>
    <name evidence="12" type="ORF">LKD81_03215</name>
</gene>
<dbReference type="PANTHER" id="PTHR43707">
    <property type="entry name" value="HISTIDYL-TRNA SYNTHETASE"/>
    <property type="match status" value="1"/>
</dbReference>
<comment type="miscellaneous">
    <text evidence="9">This function is generally fulfilled by the C-terminal part of HisG, which is missing in some bacteria such as this one.</text>
</comment>
<evidence type="ECO:0000256" key="3">
    <source>
        <dbReference type="ARBA" id="ARBA00005539"/>
    </source>
</evidence>
<evidence type="ECO:0000256" key="9">
    <source>
        <dbReference type="HAMAP-Rule" id="MF_00125"/>
    </source>
</evidence>
<evidence type="ECO:0000256" key="2">
    <source>
        <dbReference type="ARBA" id="ARBA00004667"/>
    </source>
</evidence>
<evidence type="ECO:0000256" key="4">
    <source>
        <dbReference type="ARBA" id="ARBA00020397"/>
    </source>
</evidence>
<keyword evidence="6 9" id="KW-0028">Amino-acid biosynthesis</keyword>
<organism evidence="12 13">
    <name type="scientific">Hominifimenecus microfluidus</name>
    <dbReference type="NCBI Taxonomy" id="2885348"/>
    <lineage>
        <taxon>Bacteria</taxon>
        <taxon>Bacillati</taxon>
        <taxon>Bacillota</taxon>
        <taxon>Clostridia</taxon>
        <taxon>Lachnospirales</taxon>
        <taxon>Lachnospiraceae</taxon>
        <taxon>Hominifimenecus</taxon>
    </lineage>
</organism>
<name>A0AAE3E8V4_9FIRM</name>
<dbReference type="Pfam" id="PF13393">
    <property type="entry name" value="tRNA-synt_His"/>
    <property type="match status" value="1"/>
</dbReference>
<comment type="subunit">
    <text evidence="9">Heteromultimer composed of HisG and HisZ subunits.</text>
</comment>
<dbReference type="PIRSF" id="PIRSF001549">
    <property type="entry name" value="His-tRNA_synth"/>
    <property type="match status" value="1"/>
</dbReference>
<feature type="binding site" evidence="10">
    <location>
        <begin position="80"/>
        <end position="82"/>
    </location>
    <ligand>
        <name>L-histidine</name>
        <dbReference type="ChEBI" id="CHEBI:57595"/>
    </ligand>
</feature>
<reference evidence="12" key="1">
    <citation type="submission" date="2021-10" db="EMBL/GenBank/DDBJ databases">
        <title>Anaerobic single-cell dispensing facilitates the cultivation of human gut bacteria.</title>
        <authorList>
            <person name="Afrizal A."/>
        </authorList>
    </citation>
    <scope>NUCLEOTIDE SEQUENCE</scope>
    <source>
        <strain evidence="12">CLA-AA-H215</strain>
    </source>
</reference>
<feature type="binding site" evidence="10">
    <location>
        <position position="124"/>
    </location>
    <ligand>
        <name>L-histidine</name>
        <dbReference type="ChEBI" id="CHEBI:57595"/>
    </ligand>
</feature>
<comment type="subcellular location">
    <subcellularLocation>
        <location evidence="1 9">Cytoplasm</location>
    </subcellularLocation>
</comment>
<dbReference type="PROSITE" id="PS50862">
    <property type="entry name" value="AA_TRNA_LIGASE_II"/>
    <property type="match status" value="1"/>
</dbReference>
<dbReference type="SUPFAM" id="SSF55681">
    <property type="entry name" value="Class II aaRS and biotin synthetases"/>
    <property type="match status" value="1"/>
</dbReference>
<evidence type="ECO:0000256" key="7">
    <source>
        <dbReference type="ARBA" id="ARBA00023102"/>
    </source>
</evidence>
<dbReference type="Proteomes" id="UP001198182">
    <property type="component" value="Unassembled WGS sequence"/>
</dbReference>
<evidence type="ECO:0000313" key="12">
    <source>
        <dbReference type="EMBL" id="MCC2230013.1"/>
    </source>
</evidence>
<dbReference type="GO" id="GO:0000105">
    <property type="term" value="P:L-histidine biosynthetic process"/>
    <property type="evidence" value="ECO:0007669"/>
    <property type="project" value="UniProtKB-UniRule"/>
</dbReference>
<accession>A0AAE3E8V4</accession>
<keyword evidence="12" id="KW-0808">Transferase</keyword>
<evidence type="ECO:0000313" key="13">
    <source>
        <dbReference type="Proteomes" id="UP001198182"/>
    </source>
</evidence>
<dbReference type="InterPro" id="IPR041715">
    <property type="entry name" value="HisRS-like_core"/>
</dbReference>
<dbReference type="HAMAP" id="MF_00125">
    <property type="entry name" value="HisZ"/>
    <property type="match status" value="1"/>
</dbReference>
<evidence type="ECO:0000256" key="5">
    <source>
        <dbReference type="ARBA" id="ARBA00022490"/>
    </source>
</evidence>
<sequence>MQQLLHTPEGVRDYYNGECAAKLVTGSKLAHVFGLYGFQSIQTPTFEYFDIFNAERGSVASKEMYKFFDRDGETMVLRPDFTPSIARCAAKYFGQEKLPIRLCYQGNIYINNLSYQGRLKESTQAGAELIGDDSLAADAEMLAMVVDCLKSVGLTEFQVEVGQVDFFNGLMEEAGLAEDQIRELRSLIESKNRFGVELMLNELSLSEDLIAAISALPRLFGSAEQVFPEARRLTENPLALAAVTRLEKIYELMKAYGMDKYISFDLGMLGNYRYYTGIIFKGYTYGTGDCIVTGGRYDNLMAQFGKDAPSIGFGIAVDTLMSALMRQKICVPVEDGGILLVYEKEHLERAIRLAGSYRIAGIRVSMMEDLDDAECMIRYAKENHISEILILDMAADAVRTVWKREAI</sequence>
<proteinExistence type="inferred from homology"/>
<dbReference type="GO" id="GO:0006427">
    <property type="term" value="P:histidyl-tRNA aminoacylation"/>
    <property type="evidence" value="ECO:0007669"/>
    <property type="project" value="TreeGrafter"/>
</dbReference>
<dbReference type="InterPro" id="IPR006195">
    <property type="entry name" value="aa-tRNA-synth_II"/>
</dbReference>
<dbReference type="GO" id="GO:0016757">
    <property type="term" value="F:glycosyltransferase activity"/>
    <property type="evidence" value="ECO:0007669"/>
    <property type="project" value="UniProtKB-KW"/>
</dbReference>
<evidence type="ECO:0000256" key="8">
    <source>
        <dbReference type="ARBA" id="ARBA00025246"/>
    </source>
</evidence>
<dbReference type="CDD" id="cd00773">
    <property type="entry name" value="HisRS-like_core"/>
    <property type="match status" value="1"/>
</dbReference>
<dbReference type="GO" id="GO:0004821">
    <property type="term" value="F:histidine-tRNA ligase activity"/>
    <property type="evidence" value="ECO:0007669"/>
    <property type="project" value="TreeGrafter"/>
</dbReference>
<evidence type="ECO:0000256" key="10">
    <source>
        <dbReference type="PIRSR" id="PIRSR001549-1"/>
    </source>
</evidence>
<dbReference type="InterPro" id="IPR004517">
    <property type="entry name" value="HisZ"/>
</dbReference>
<keyword evidence="7 9" id="KW-0368">Histidine biosynthesis</keyword>
<dbReference type="InterPro" id="IPR045864">
    <property type="entry name" value="aa-tRNA-synth_II/BPL/LPL"/>
</dbReference>
<comment type="function">
    <text evidence="8 9">Required for the first step of histidine biosynthesis. May allow the feedback regulation of ATP phosphoribosyltransferase activity by histidine.</text>
</comment>
<dbReference type="AlphaFoldDB" id="A0AAE3E8V4"/>
<evidence type="ECO:0000259" key="11">
    <source>
        <dbReference type="PROSITE" id="PS50862"/>
    </source>
</evidence>
<protein>
    <recommendedName>
        <fullName evidence="4 9">ATP phosphoribosyltransferase regulatory subunit</fullName>
    </recommendedName>
</protein>
<comment type="similarity">
    <text evidence="3 9">Belongs to the class-II aminoacyl-tRNA synthetase family. HisZ subfamily.</text>
</comment>
<feature type="domain" description="Aminoacyl-transfer RNA synthetases class-II family profile" evidence="11">
    <location>
        <begin position="37"/>
        <end position="332"/>
    </location>
</feature>
<dbReference type="Gene3D" id="3.30.930.10">
    <property type="entry name" value="Bira Bifunctional Protein, Domain 2"/>
    <property type="match status" value="1"/>
</dbReference>
<feature type="binding site" evidence="10">
    <location>
        <begin position="274"/>
        <end position="275"/>
    </location>
    <ligand>
        <name>L-histidine</name>
        <dbReference type="ChEBI" id="CHEBI:57595"/>
    </ligand>
</feature>
<comment type="caution">
    <text evidence="12">The sequence shown here is derived from an EMBL/GenBank/DDBJ whole genome shotgun (WGS) entry which is preliminary data.</text>
</comment>
<comment type="pathway">
    <text evidence="2 9">Amino-acid biosynthesis; L-histidine biosynthesis; L-histidine from 5-phospho-alpha-D-ribose 1-diphosphate: step 1/9.</text>
</comment>
<keyword evidence="5 9" id="KW-0963">Cytoplasm</keyword>
<dbReference type="PANTHER" id="PTHR43707:SF6">
    <property type="entry name" value="ATP PHOSPHORIBOSYLTRANSFERASE REGULATORY SUBUNIT"/>
    <property type="match status" value="1"/>
</dbReference>
<dbReference type="RefSeq" id="WP_308452747.1">
    <property type="nucleotide sequence ID" value="NZ_JAJEQR010000007.1"/>
</dbReference>
<evidence type="ECO:0000256" key="1">
    <source>
        <dbReference type="ARBA" id="ARBA00004496"/>
    </source>
</evidence>